<dbReference type="SUPFAM" id="SSF54534">
    <property type="entry name" value="FKBP-like"/>
    <property type="match status" value="2"/>
</dbReference>
<evidence type="ECO:0000313" key="4">
    <source>
        <dbReference type="Proteomes" id="UP001143543"/>
    </source>
</evidence>
<dbReference type="Proteomes" id="UP001143543">
    <property type="component" value="Unassembled WGS sequence"/>
</dbReference>
<protein>
    <submittedName>
        <fullName evidence="3">Peptidyl-prolyl cis-trans isomerase</fullName>
    </submittedName>
</protein>
<dbReference type="InterPro" id="IPR046357">
    <property type="entry name" value="PPIase_dom_sf"/>
</dbReference>
<accession>A0ABQ5MM58</accession>
<dbReference type="InterPro" id="IPR050245">
    <property type="entry name" value="PrsA_foldase"/>
</dbReference>
<dbReference type="GO" id="GO:0016853">
    <property type="term" value="F:isomerase activity"/>
    <property type="evidence" value="ECO:0007669"/>
    <property type="project" value="UniProtKB-KW"/>
</dbReference>
<dbReference type="InterPro" id="IPR023058">
    <property type="entry name" value="PPIase_PpiC_CS"/>
</dbReference>
<sequence length="663" mass="76427">MFIFVALKFVFKMRHTVFLLFVLLVNLTIAQNQKEVIFSIDNEPVYKDEFVRIYNKNIDLVKDESQKDVDEYLQLFIDYKLKVLQAEELNLDEKNSFKREFDGYRKQLAKNYLTDTNASEALVKEAYDRLLKEVKAKHILVLVDEAASPDDTLNAYNKIVSFRDEALKVGFDAEMKAVHDGRSIYGEDLGYFSVFRMVYPFESAAYNTPVGEISEPIRTKFGYHIIKVEDIRENRGELEVAHVMVASSGSDTPDAKKHAEQKIKEVYEKLKNDELPFEELAATYSDDKASAVNGGRLSRFGSGNLSSSTFEEAAFGLKEPGDFTQPFKSEFGWHIIKLLKKYPVGSYEEEKGNLEMQIKQDSRSKYITEKYVDELKNQYSFKENKEGWDVVEAMVNDSLMMRRWSFDKEDPKVKQELFSINNDKSVKVVEFLSLLEIRQKRAAIKNVDRFVNAGYTSFVQQQILDYKEEHLAEENPEYAGTIKEYRDGLLLFDLMQFKIWDKAKTDTLGLETFYENHKDNYMWKNRAEAVIAKCNSKKIAETVQNLFKANKDVANIKETVNTTDRINAVITSKTIEVGDVAVPESYTLAEGVSKVIETRPGEFYVIKAGVVKSPELKTLEDAKGKVISDYQQYLEQEWLDGLREGHVIEVNKKVLKKVKKEVK</sequence>
<dbReference type="PROSITE" id="PS01096">
    <property type="entry name" value="PPIC_PPIASE_1"/>
    <property type="match status" value="1"/>
</dbReference>
<evidence type="ECO:0000259" key="2">
    <source>
        <dbReference type="PROSITE" id="PS50198"/>
    </source>
</evidence>
<evidence type="ECO:0000313" key="3">
    <source>
        <dbReference type="EMBL" id="GLB50498.1"/>
    </source>
</evidence>
<dbReference type="Gene3D" id="3.10.50.40">
    <property type="match status" value="2"/>
</dbReference>
<dbReference type="Pfam" id="PF00639">
    <property type="entry name" value="Rotamase"/>
    <property type="match status" value="2"/>
</dbReference>
<proteinExistence type="predicted"/>
<keyword evidence="1 3" id="KW-0413">Isomerase</keyword>
<dbReference type="PANTHER" id="PTHR47245">
    <property type="entry name" value="PEPTIDYLPROLYL ISOMERASE"/>
    <property type="match status" value="1"/>
</dbReference>
<reference evidence="3" key="1">
    <citation type="submission" date="2022-07" db="EMBL/GenBank/DDBJ databases">
        <title>Taxonomy of Novel Oxalotrophic and Methylotrophic Bacteria.</title>
        <authorList>
            <person name="Sahin N."/>
            <person name="Tani A."/>
        </authorList>
    </citation>
    <scope>NUCLEOTIDE SEQUENCE</scope>
    <source>
        <strain evidence="3">Y10</strain>
    </source>
</reference>
<feature type="domain" description="PpiC" evidence="2">
    <location>
        <begin position="235"/>
        <end position="340"/>
    </location>
</feature>
<feature type="domain" description="PpiC" evidence="2">
    <location>
        <begin position="131"/>
        <end position="230"/>
    </location>
</feature>
<evidence type="ECO:0000256" key="1">
    <source>
        <dbReference type="PROSITE-ProRule" id="PRU00278"/>
    </source>
</evidence>
<comment type="caution">
    <text evidence="3">The sequence shown here is derived from an EMBL/GenBank/DDBJ whole genome shotgun (WGS) entry which is preliminary data.</text>
</comment>
<name>A0ABQ5MM58_9FLAO</name>
<dbReference type="EMBL" id="BRVO01000003">
    <property type="protein sequence ID" value="GLB50498.1"/>
    <property type="molecule type" value="Genomic_DNA"/>
</dbReference>
<keyword evidence="4" id="KW-1185">Reference proteome</keyword>
<dbReference type="PROSITE" id="PS50198">
    <property type="entry name" value="PPIC_PPIASE_2"/>
    <property type="match status" value="2"/>
</dbReference>
<dbReference type="InterPro" id="IPR000297">
    <property type="entry name" value="PPIase_PpiC"/>
</dbReference>
<gene>
    <name evidence="3" type="ORF">Y10_28660</name>
</gene>
<dbReference type="PANTHER" id="PTHR47245:SF2">
    <property type="entry name" value="PEPTIDYL-PROLYL CIS-TRANS ISOMERASE HP_0175-RELATED"/>
    <property type="match status" value="1"/>
</dbReference>
<keyword evidence="1" id="KW-0697">Rotamase</keyword>
<organism evidence="3 4">
    <name type="scientific">Neptunitalea lumnitzerae</name>
    <dbReference type="NCBI Taxonomy" id="2965509"/>
    <lineage>
        <taxon>Bacteria</taxon>
        <taxon>Pseudomonadati</taxon>
        <taxon>Bacteroidota</taxon>
        <taxon>Flavobacteriia</taxon>
        <taxon>Flavobacteriales</taxon>
        <taxon>Flavobacteriaceae</taxon>
        <taxon>Neptunitalea</taxon>
    </lineage>
</organism>